<evidence type="ECO:0000313" key="11">
    <source>
        <dbReference type="RefSeq" id="XP_015588111.1"/>
    </source>
</evidence>
<dbReference type="InterPro" id="IPR018011">
    <property type="entry name" value="Carb_sulfotrans_8-10"/>
</dbReference>
<dbReference type="PANTHER" id="PTHR12137:SF54">
    <property type="entry name" value="CARBOHYDRATE SULFOTRANSFERASE"/>
    <property type="match status" value="1"/>
</dbReference>
<evidence type="ECO:0000256" key="7">
    <source>
        <dbReference type="ARBA" id="ARBA00023136"/>
    </source>
</evidence>
<evidence type="ECO:0000256" key="5">
    <source>
        <dbReference type="ARBA" id="ARBA00022989"/>
    </source>
</evidence>
<evidence type="ECO:0000256" key="1">
    <source>
        <dbReference type="ARBA" id="ARBA00004323"/>
    </source>
</evidence>
<dbReference type="EC" id="2.8.2.-" evidence="9"/>
<dbReference type="GeneID" id="107264402"/>
<name>A0AAJ7RBK7_CEPCN</name>
<dbReference type="RefSeq" id="XP_015588116.1">
    <property type="nucleotide sequence ID" value="XM_015732630.2"/>
</dbReference>
<evidence type="ECO:0000313" key="14">
    <source>
        <dbReference type="RefSeq" id="XP_015588116.1"/>
    </source>
</evidence>
<comment type="similarity">
    <text evidence="2 9">Belongs to the sulfotransferase 2 family.</text>
</comment>
<keyword evidence="6 9" id="KW-0333">Golgi apparatus</keyword>
<evidence type="ECO:0000256" key="8">
    <source>
        <dbReference type="ARBA" id="ARBA00023180"/>
    </source>
</evidence>
<comment type="subcellular location">
    <subcellularLocation>
        <location evidence="1 9">Golgi apparatus membrane</location>
        <topology evidence="1 9">Single-pass type II membrane protein</topology>
    </subcellularLocation>
</comment>
<dbReference type="KEGG" id="ccin:107264402"/>
<accession>A0AAJ7RBK7</accession>
<reference evidence="11 12" key="1">
    <citation type="submission" date="2025-04" db="UniProtKB">
        <authorList>
            <consortium name="RefSeq"/>
        </authorList>
    </citation>
    <scope>IDENTIFICATION</scope>
</reference>
<evidence type="ECO:0000256" key="9">
    <source>
        <dbReference type="RuleBase" id="RU364020"/>
    </source>
</evidence>
<keyword evidence="9" id="KW-0119">Carbohydrate metabolism</keyword>
<dbReference type="RefSeq" id="XP_015588115.1">
    <property type="nucleotide sequence ID" value="XM_015732629.2"/>
</dbReference>
<dbReference type="GO" id="GO:0016051">
    <property type="term" value="P:carbohydrate biosynthetic process"/>
    <property type="evidence" value="ECO:0007669"/>
    <property type="project" value="InterPro"/>
</dbReference>
<dbReference type="PANTHER" id="PTHR12137">
    <property type="entry name" value="CARBOHYDRATE SULFOTRANSFERASE"/>
    <property type="match status" value="1"/>
</dbReference>
<evidence type="ECO:0000256" key="4">
    <source>
        <dbReference type="ARBA" id="ARBA00022692"/>
    </source>
</evidence>
<dbReference type="RefSeq" id="XP_024937470.1">
    <property type="nucleotide sequence ID" value="XM_025081702.1"/>
</dbReference>
<evidence type="ECO:0000256" key="2">
    <source>
        <dbReference type="ARBA" id="ARBA00006339"/>
    </source>
</evidence>
<dbReference type="GO" id="GO:0008146">
    <property type="term" value="F:sulfotransferase activity"/>
    <property type="evidence" value="ECO:0007669"/>
    <property type="project" value="InterPro"/>
</dbReference>
<dbReference type="Proteomes" id="UP000694920">
    <property type="component" value="Unplaced"/>
</dbReference>
<gene>
    <name evidence="11 12 13 14 15 16" type="primary">LOC107264402</name>
</gene>
<keyword evidence="4" id="KW-0812">Transmembrane</keyword>
<dbReference type="RefSeq" id="XP_015588111.1">
    <property type="nucleotide sequence ID" value="XM_015732625.2"/>
</dbReference>
<evidence type="ECO:0000313" key="12">
    <source>
        <dbReference type="RefSeq" id="XP_015588113.1"/>
    </source>
</evidence>
<keyword evidence="3 9" id="KW-0808">Transferase</keyword>
<dbReference type="InterPro" id="IPR027417">
    <property type="entry name" value="P-loop_NTPase"/>
</dbReference>
<organism evidence="10 15">
    <name type="scientific">Cephus cinctus</name>
    <name type="common">Wheat stem sawfly</name>
    <dbReference type="NCBI Taxonomy" id="211228"/>
    <lineage>
        <taxon>Eukaryota</taxon>
        <taxon>Metazoa</taxon>
        <taxon>Ecdysozoa</taxon>
        <taxon>Arthropoda</taxon>
        <taxon>Hexapoda</taxon>
        <taxon>Insecta</taxon>
        <taxon>Pterygota</taxon>
        <taxon>Neoptera</taxon>
        <taxon>Endopterygota</taxon>
        <taxon>Hymenoptera</taxon>
        <taxon>Cephoidea</taxon>
        <taxon>Cephidae</taxon>
        <taxon>Cephus</taxon>
    </lineage>
</organism>
<evidence type="ECO:0000313" key="16">
    <source>
        <dbReference type="RefSeq" id="XP_024937471.1"/>
    </source>
</evidence>
<keyword evidence="9" id="KW-0735">Signal-anchor</keyword>
<keyword evidence="7" id="KW-0472">Membrane</keyword>
<proteinExistence type="inferred from homology"/>
<protein>
    <recommendedName>
        <fullName evidence="9">Carbohydrate sulfotransferase</fullName>
        <ecNumber evidence="9">2.8.2.-</ecNumber>
    </recommendedName>
</protein>
<dbReference type="Gene3D" id="3.40.50.300">
    <property type="entry name" value="P-loop containing nucleotide triphosphate hydrolases"/>
    <property type="match status" value="1"/>
</dbReference>
<evidence type="ECO:0000313" key="13">
    <source>
        <dbReference type="RefSeq" id="XP_015588115.1"/>
    </source>
</evidence>
<dbReference type="RefSeq" id="XP_024937471.1">
    <property type="nucleotide sequence ID" value="XM_025081703.1"/>
</dbReference>
<evidence type="ECO:0000256" key="6">
    <source>
        <dbReference type="ARBA" id="ARBA00023034"/>
    </source>
</evidence>
<keyword evidence="10" id="KW-1185">Reference proteome</keyword>
<dbReference type="SUPFAM" id="SSF52540">
    <property type="entry name" value="P-loop containing nucleoside triphosphate hydrolases"/>
    <property type="match status" value="1"/>
</dbReference>
<dbReference type="AlphaFoldDB" id="A0AAJ7RBK7"/>
<sequence>MTRWSVARVLTTFEMYSLIFVASRSQAFASSKEERVLDLDFQNSNFSSAMTIYSLAGPNALARSGLVERQEKLQQHCEEIPDEEIHKRDVLPEMFHHILVDEKHKLLYCYVPKVACTNWKRVFMIVTGKWEGNDPLEIPANQAHAAGNLERLSNYSMPEIEEKLATYNKFIVVRHPLERLLSAYRNKFETKQETSSIYFQTRFGKKIVKKYRKNATKESLLKGDDVTFSEFVDFVTGGAENETHNEHWRSIYELCHPCIVNYNLVSKYESLTEDATEILERLGAGWVRFPTKPQSRESTSKKLDRYYSSLSLKQLQKLTDLYRLDLRLFDYSLEDVLGFSLA</sequence>
<dbReference type="RefSeq" id="XP_015588113.1">
    <property type="nucleotide sequence ID" value="XM_015732627.2"/>
</dbReference>
<evidence type="ECO:0000313" key="10">
    <source>
        <dbReference type="Proteomes" id="UP000694920"/>
    </source>
</evidence>
<evidence type="ECO:0000256" key="3">
    <source>
        <dbReference type="ARBA" id="ARBA00022679"/>
    </source>
</evidence>
<dbReference type="InterPro" id="IPR005331">
    <property type="entry name" value="Sulfotransferase"/>
</dbReference>
<dbReference type="Pfam" id="PF03567">
    <property type="entry name" value="Sulfotransfer_2"/>
    <property type="match status" value="1"/>
</dbReference>
<evidence type="ECO:0000313" key="15">
    <source>
        <dbReference type="RefSeq" id="XP_024937470.1"/>
    </source>
</evidence>
<dbReference type="GO" id="GO:0000139">
    <property type="term" value="C:Golgi membrane"/>
    <property type="evidence" value="ECO:0007669"/>
    <property type="project" value="UniProtKB-SubCell"/>
</dbReference>
<keyword evidence="5" id="KW-1133">Transmembrane helix</keyword>
<keyword evidence="8 9" id="KW-0325">Glycoprotein</keyword>